<dbReference type="PANTHER" id="PTHR33392">
    <property type="entry name" value="POLYISOPRENYL-TEICHOIC ACID--PEPTIDOGLYCAN TEICHOIC ACID TRANSFERASE TAGU"/>
    <property type="match status" value="1"/>
</dbReference>
<evidence type="ECO:0000256" key="3">
    <source>
        <dbReference type="SAM" id="Phobius"/>
    </source>
</evidence>
<dbReference type="Proteomes" id="UP000032545">
    <property type="component" value="Unassembled WGS sequence"/>
</dbReference>
<protein>
    <submittedName>
        <fullName evidence="5">Transcriptional attenuator, LytR family</fullName>
    </submittedName>
</protein>
<evidence type="ECO:0000259" key="4">
    <source>
        <dbReference type="Pfam" id="PF03816"/>
    </source>
</evidence>
<dbReference type="InterPro" id="IPR004474">
    <property type="entry name" value="LytR_CpsA_psr"/>
</dbReference>
<feature type="transmembrane region" description="Helical" evidence="3">
    <location>
        <begin position="136"/>
        <end position="158"/>
    </location>
</feature>
<dbReference type="AlphaFoldDB" id="A0A0D8BKL4"/>
<dbReference type="InterPro" id="IPR050922">
    <property type="entry name" value="LytR/CpsA/Psr_CW_biosynth"/>
</dbReference>
<comment type="caution">
    <text evidence="5">The sequence shown here is derived from an EMBL/GenBank/DDBJ whole genome shotgun (WGS) entry which is preliminary data.</text>
</comment>
<dbReference type="PANTHER" id="PTHR33392:SF6">
    <property type="entry name" value="POLYISOPRENYL-TEICHOIC ACID--PEPTIDOGLYCAN TEICHOIC ACID TRANSFERASE TAGU"/>
    <property type="match status" value="1"/>
</dbReference>
<feature type="region of interest" description="Disordered" evidence="2">
    <location>
        <begin position="491"/>
        <end position="512"/>
    </location>
</feature>
<feature type="domain" description="Cell envelope-related transcriptional attenuator" evidence="4">
    <location>
        <begin position="211"/>
        <end position="375"/>
    </location>
</feature>
<dbReference type="Pfam" id="PF03816">
    <property type="entry name" value="LytR_cpsA_psr"/>
    <property type="match status" value="1"/>
</dbReference>
<proteinExistence type="inferred from homology"/>
<dbReference type="EMBL" id="JYFN01000005">
    <property type="protein sequence ID" value="KJE24640.1"/>
    <property type="molecule type" value="Genomic_DNA"/>
</dbReference>
<keyword evidence="3" id="KW-0812">Transmembrane</keyword>
<reference evidence="6" key="1">
    <citation type="submission" date="2015-02" db="EMBL/GenBank/DDBJ databases">
        <title>Draft Genome of Frankia sp. CpI1-S.</title>
        <authorList>
            <person name="Oshone R.T."/>
            <person name="Ngom M."/>
            <person name="Ghodhbane-Gtari F."/>
            <person name="Gtari M."/>
            <person name="Morris K."/>
            <person name="Thomas K."/>
            <person name="Sen A."/>
            <person name="Tisa L.S."/>
        </authorList>
    </citation>
    <scope>NUCLEOTIDE SEQUENCE [LARGE SCALE GENOMIC DNA]</scope>
    <source>
        <strain evidence="6">CpI1-S</strain>
    </source>
</reference>
<dbReference type="Gene3D" id="3.40.630.190">
    <property type="entry name" value="LCP protein"/>
    <property type="match status" value="1"/>
</dbReference>
<dbReference type="PATRIC" id="fig|1502723.3.peg.4271"/>
<gene>
    <name evidence="5" type="ORF">FF36_01014</name>
</gene>
<sequence>MTWPPERPERHGPPAGRRAGEGGGRRRDAPRRDAPRPAAEENWPAGQWPRRDAGSPPPAVDRPARPRAQPGAGGGSRDPYGDPRSGRDPHAGRDPQAGRAAPPGGRRVAAAPGPTRPDLPETGEPAPRHSSIRRGVTAVAAVLAAVVLVLATSGWAVLRHYDGRVRHTPLTFSAGVDRPASAAGGTQNILLVGSDTRAGTNGEFGVAEGQRSDTTILAHLDGNGSTTLISFPRDLWVRIPAYTDARGAQHAAQRSKLNSAFSYGGPSLLVATIEGLTGIRVDHYVQIDFVGFQGMTDALGGVTVCIRELPAELRARGFDNLHDHYSGFSGQVGENRLNGAQALAFVRQRYGLPESDIDRIRRQQQFLGVVFQRIASTDTLLNPAKLIDVVDAATSAITLDDGTSLADLRLLAVRMQSIGSGGVAFATVPAAAGQRAGQSVLVPDSDQLGAFLKPFGGRAAGVSPAGALPAGPATTAAVPVSWSRPAVAVGDGAPVSAQSTPAAAPAGVSCTY</sequence>
<feature type="compositionally biased region" description="Basic and acidic residues" evidence="2">
    <location>
        <begin position="79"/>
        <end position="93"/>
    </location>
</feature>
<name>A0A0D8BKL4_9ACTN</name>
<keyword evidence="6" id="KW-1185">Reference proteome</keyword>
<feature type="compositionally biased region" description="Basic and acidic residues" evidence="2">
    <location>
        <begin position="1"/>
        <end position="39"/>
    </location>
</feature>
<keyword evidence="3" id="KW-0472">Membrane</keyword>
<dbReference type="NCBIfam" id="TIGR00350">
    <property type="entry name" value="lytR_cpsA_psr"/>
    <property type="match status" value="1"/>
</dbReference>
<evidence type="ECO:0000256" key="2">
    <source>
        <dbReference type="SAM" id="MobiDB-lite"/>
    </source>
</evidence>
<accession>A0A0D8BKL4</accession>
<dbReference type="OrthoDB" id="9782542at2"/>
<evidence type="ECO:0000256" key="1">
    <source>
        <dbReference type="ARBA" id="ARBA00006068"/>
    </source>
</evidence>
<keyword evidence="3" id="KW-1133">Transmembrane helix</keyword>
<reference evidence="5 6" key="2">
    <citation type="journal article" date="2016" name="Genome Announc.">
        <title>Permanent Draft Genome Sequences for Two Variants of Frankia sp. Strain CpI1, the First Frankia Strain Isolated from Root Nodules of Comptonia peregrina.</title>
        <authorList>
            <person name="Oshone R."/>
            <person name="Hurst S.G.IV."/>
            <person name="Abebe-Akele F."/>
            <person name="Simpson S."/>
            <person name="Morris K."/>
            <person name="Thomas W.K."/>
            <person name="Tisa L.S."/>
        </authorList>
    </citation>
    <scope>NUCLEOTIDE SEQUENCE [LARGE SCALE GENOMIC DNA]</scope>
    <source>
        <strain evidence="6">CpI1-S</strain>
    </source>
</reference>
<feature type="region of interest" description="Disordered" evidence="2">
    <location>
        <begin position="1"/>
        <end position="131"/>
    </location>
</feature>
<evidence type="ECO:0000313" key="5">
    <source>
        <dbReference type="EMBL" id="KJE24640.1"/>
    </source>
</evidence>
<comment type="similarity">
    <text evidence="1">Belongs to the LytR/CpsA/Psr (LCP) family.</text>
</comment>
<dbReference type="RefSeq" id="WP_044883763.1">
    <property type="nucleotide sequence ID" value="NZ_JYFN01000005.1"/>
</dbReference>
<evidence type="ECO:0000313" key="6">
    <source>
        <dbReference type="Proteomes" id="UP000032545"/>
    </source>
</evidence>
<organism evidence="5 6">
    <name type="scientific">Frankia torreyi</name>
    <dbReference type="NCBI Taxonomy" id="1856"/>
    <lineage>
        <taxon>Bacteria</taxon>
        <taxon>Bacillati</taxon>
        <taxon>Actinomycetota</taxon>
        <taxon>Actinomycetes</taxon>
        <taxon>Frankiales</taxon>
        <taxon>Frankiaceae</taxon>
        <taxon>Frankia</taxon>
    </lineage>
</organism>
<feature type="compositionally biased region" description="Low complexity" evidence="2">
    <location>
        <begin position="94"/>
        <end position="113"/>
    </location>
</feature>